<proteinExistence type="predicted"/>
<evidence type="ECO:0000313" key="5">
    <source>
        <dbReference type="Proteomes" id="UP001556692"/>
    </source>
</evidence>
<name>A0ABV3SL04_9HYPH</name>
<dbReference type="Pfam" id="PF05378">
    <property type="entry name" value="Hydant_A_N"/>
    <property type="match status" value="1"/>
</dbReference>
<dbReference type="SUPFAM" id="SSF53067">
    <property type="entry name" value="Actin-like ATPase domain"/>
    <property type="match status" value="1"/>
</dbReference>
<keyword evidence="5" id="KW-1185">Reference proteome</keyword>
<dbReference type="InterPro" id="IPR045079">
    <property type="entry name" value="Oxoprolinase-like"/>
</dbReference>
<dbReference type="PANTHER" id="PTHR11365:SF23">
    <property type="entry name" value="HYPOTHETICAL 5-OXOPROLINASE (EUROFUNG)-RELATED"/>
    <property type="match status" value="1"/>
</dbReference>
<dbReference type="RefSeq" id="WP_367954566.1">
    <property type="nucleotide sequence ID" value="NZ_JBDPGJ010000003.1"/>
</dbReference>
<dbReference type="Pfam" id="PF01968">
    <property type="entry name" value="Hydantoinase_A"/>
    <property type="match status" value="1"/>
</dbReference>
<sequence length="691" mass="73188">MDEKTGVSSAGVVAGVDVGGTFTDLILIDGRDGGKVRLAKTPTTVDNQAFGVVKALESIDFPIAGIDLLVHGTTTTTNAVLERRLARTGMITTAGFRDVIELGRRTRPQAYGMTGVFVPVIPRDLRLEVAERMEASGAVRVPLDGEGVRTAVRRLLDAGCESLVIHFLHAYANPAHELRAAEIAAQEWPNGHITMGHALLSEAREFERGVTAAVNASVQPILERYVGRLRAELQARGYRREFLVMNGNGGMISAGLVTREAAKTVMSGPASGVMAAAYTARRAGFENVITYDMGGTSTDVALIRGAQPAVSNEIEIEYAMPIHVPMVDVHTVGAGGGSIARVDDAGLLRVGPESAGAMPGPICYGRGGTDPTISDANLLLGRLNAKKLLSVDGAVDVEFIRDTFARTLGQRLGVDATTAAGAVLTIANTKMAGAVRMVSIARGNDPRDFALFAFGGAGPLHATALARELGIPRVIVPARPGITNALGCVVADLRHDFVRTVNQPVAGLDEAAVRDILEAQAVEGREAIGREAVKPAAVKIVHSADMQFVGQTHLLNVPLPSAAVDRAVLQSLFEKAYFARFKVELPEIRANLVNLNTSVIGERASVDLATLIDPAGRRATLAEALAETRPVWFDGSWHDTPVYDRERLPLDAIFDGPAIVEQMDATTVVEPGDRVRSDTDGNLIVEVGKSA</sequence>
<feature type="domain" description="Hydantoinase A/oxoprolinase" evidence="1">
    <location>
        <begin position="208"/>
        <end position="496"/>
    </location>
</feature>
<comment type="caution">
    <text evidence="4">The sequence shown here is derived from an EMBL/GenBank/DDBJ whole genome shotgun (WGS) entry which is preliminary data.</text>
</comment>
<organism evidence="4 5">
    <name type="scientific">Aquibium pacificus</name>
    <dbReference type="NCBI Taxonomy" id="3153579"/>
    <lineage>
        <taxon>Bacteria</taxon>
        <taxon>Pseudomonadati</taxon>
        <taxon>Pseudomonadota</taxon>
        <taxon>Alphaproteobacteria</taxon>
        <taxon>Hyphomicrobiales</taxon>
        <taxon>Phyllobacteriaceae</taxon>
        <taxon>Aquibium</taxon>
    </lineage>
</organism>
<dbReference type="InterPro" id="IPR043129">
    <property type="entry name" value="ATPase_NBD"/>
</dbReference>
<protein>
    <submittedName>
        <fullName evidence="4">Hydantoinase/oxoprolinase family protein</fullName>
    </submittedName>
</protein>
<evidence type="ECO:0000259" key="1">
    <source>
        <dbReference type="Pfam" id="PF01968"/>
    </source>
</evidence>
<evidence type="ECO:0000259" key="2">
    <source>
        <dbReference type="Pfam" id="PF05378"/>
    </source>
</evidence>
<dbReference type="InterPro" id="IPR008040">
    <property type="entry name" value="Hydant_A_N"/>
</dbReference>
<dbReference type="Pfam" id="PF19278">
    <property type="entry name" value="Hydant_A_C"/>
    <property type="match status" value="1"/>
</dbReference>
<dbReference type="EMBL" id="JBDPGJ010000003">
    <property type="protein sequence ID" value="MEX0406674.1"/>
    <property type="molecule type" value="Genomic_DNA"/>
</dbReference>
<gene>
    <name evidence="4" type="ORF">ABGN05_13430</name>
</gene>
<dbReference type="Proteomes" id="UP001556692">
    <property type="component" value="Unassembled WGS sequence"/>
</dbReference>
<reference evidence="4 5" key="1">
    <citation type="submission" date="2024-05" db="EMBL/GenBank/DDBJ databases">
        <authorList>
            <person name="Jiang F."/>
        </authorList>
    </citation>
    <scope>NUCLEOTIDE SEQUENCE [LARGE SCALE GENOMIC DNA]</scope>
    <source>
        <strain evidence="4 5">LZ166</strain>
    </source>
</reference>
<dbReference type="InterPro" id="IPR002821">
    <property type="entry name" value="Hydantoinase_A"/>
</dbReference>
<dbReference type="InterPro" id="IPR049517">
    <property type="entry name" value="ACX-like_C"/>
</dbReference>
<accession>A0ABV3SL04</accession>
<evidence type="ECO:0000313" key="4">
    <source>
        <dbReference type="EMBL" id="MEX0406674.1"/>
    </source>
</evidence>
<feature type="domain" description="Hydantoinase/oxoprolinase N-terminal" evidence="2">
    <location>
        <begin position="15"/>
        <end position="186"/>
    </location>
</feature>
<evidence type="ECO:0000259" key="3">
    <source>
        <dbReference type="Pfam" id="PF19278"/>
    </source>
</evidence>
<feature type="domain" description="Acetophenone carboxylase-like C-terminal" evidence="3">
    <location>
        <begin position="525"/>
        <end position="679"/>
    </location>
</feature>
<dbReference type="PANTHER" id="PTHR11365">
    <property type="entry name" value="5-OXOPROLINASE RELATED"/>
    <property type="match status" value="1"/>
</dbReference>